<keyword evidence="4 7" id="KW-0812">Transmembrane</keyword>
<dbReference type="InterPro" id="IPR037185">
    <property type="entry name" value="EmrE-like"/>
</dbReference>
<keyword evidence="3" id="KW-1003">Cell membrane</keyword>
<sequence>MGYIYLSIAIVGEVIATSFLKLTSGDKAVWWAYPVVIVGYVIAFAALSLALGKGIPLGIAYAIWAGIGVVLVALISWIVFHEPLSLIQVGGIVLVVAGVTMLELGGKH</sequence>
<dbReference type="Gene3D" id="1.10.3730.20">
    <property type="match status" value="1"/>
</dbReference>
<comment type="similarity">
    <text evidence="7">Belongs to the drug/metabolite transporter (DMT) superfamily. Small multidrug resistance (SMR) (TC 2.A.7.1) family.</text>
</comment>
<dbReference type="SUPFAM" id="SSF103481">
    <property type="entry name" value="Multidrug resistance efflux transporter EmrE"/>
    <property type="match status" value="1"/>
</dbReference>
<feature type="transmembrane region" description="Helical" evidence="8">
    <location>
        <begin position="86"/>
        <end position="105"/>
    </location>
</feature>
<evidence type="ECO:0000256" key="5">
    <source>
        <dbReference type="ARBA" id="ARBA00022989"/>
    </source>
</evidence>
<gene>
    <name evidence="9" type="ORF">EYE40_02030</name>
</gene>
<comment type="caution">
    <text evidence="9">The sequence shown here is derived from an EMBL/GenBank/DDBJ whole genome shotgun (WGS) entry which is preliminary data.</text>
</comment>
<evidence type="ECO:0000256" key="3">
    <source>
        <dbReference type="ARBA" id="ARBA00022475"/>
    </source>
</evidence>
<dbReference type="GO" id="GO:0015297">
    <property type="term" value="F:antiporter activity"/>
    <property type="evidence" value="ECO:0007669"/>
    <property type="project" value="TreeGrafter"/>
</dbReference>
<evidence type="ECO:0000256" key="2">
    <source>
        <dbReference type="ARBA" id="ARBA00022448"/>
    </source>
</evidence>
<comment type="subcellular location">
    <subcellularLocation>
        <location evidence="1 7">Cell membrane</location>
        <topology evidence="1 7">Multi-pass membrane protein</topology>
    </subcellularLocation>
</comment>
<organism evidence="9 10">
    <name type="scientific">Glaciihabitans arcticus</name>
    <dbReference type="NCBI Taxonomy" id="2668039"/>
    <lineage>
        <taxon>Bacteria</taxon>
        <taxon>Bacillati</taxon>
        <taxon>Actinomycetota</taxon>
        <taxon>Actinomycetes</taxon>
        <taxon>Micrococcales</taxon>
        <taxon>Microbacteriaceae</taxon>
        <taxon>Glaciihabitans</taxon>
    </lineage>
</organism>
<dbReference type="EMBL" id="SISG01000001">
    <property type="protein sequence ID" value="TBN56271.1"/>
    <property type="molecule type" value="Genomic_DNA"/>
</dbReference>
<proteinExistence type="inferred from homology"/>
<dbReference type="AlphaFoldDB" id="A0A4Q9GNJ5"/>
<dbReference type="InterPro" id="IPR000390">
    <property type="entry name" value="Small_drug/metabolite_transptr"/>
</dbReference>
<accession>A0A4Q9GNJ5</accession>
<evidence type="ECO:0000313" key="10">
    <source>
        <dbReference type="Proteomes" id="UP000294194"/>
    </source>
</evidence>
<evidence type="ECO:0000256" key="4">
    <source>
        <dbReference type="ARBA" id="ARBA00022692"/>
    </source>
</evidence>
<keyword evidence="2" id="KW-0813">Transport</keyword>
<keyword evidence="5 8" id="KW-1133">Transmembrane helix</keyword>
<evidence type="ECO:0000256" key="8">
    <source>
        <dbReference type="SAM" id="Phobius"/>
    </source>
</evidence>
<feature type="transmembrane region" description="Helical" evidence="8">
    <location>
        <begin position="30"/>
        <end position="52"/>
    </location>
</feature>
<reference evidence="10" key="1">
    <citation type="submission" date="2019-02" db="EMBL/GenBank/DDBJ databases">
        <title>Glaciihabitans arcticus sp. nov., a psychrotolerant bacterium isolated from polar soil.</title>
        <authorList>
            <person name="Dahal R.H."/>
        </authorList>
    </citation>
    <scope>NUCLEOTIDE SEQUENCE [LARGE SCALE GENOMIC DNA]</scope>
    <source>
        <strain evidence="10">RP-3-7</strain>
    </source>
</reference>
<dbReference type="RefSeq" id="WP_130980381.1">
    <property type="nucleotide sequence ID" value="NZ_SISG01000001.1"/>
</dbReference>
<dbReference type="PANTHER" id="PTHR30561:SF1">
    <property type="entry name" value="MULTIDRUG TRANSPORTER EMRE"/>
    <property type="match status" value="1"/>
</dbReference>
<evidence type="ECO:0000256" key="7">
    <source>
        <dbReference type="RuleBase" id="RU003942"/>
    </source>
</evidence>
<dbReference type="PANTHER" id="PTHR30561">
    <property type="entry name" value="SMR FAMILY PROTON-DEPENDENT DRUG EFFLUX TRANSPORTER SUGE"/>
    <property type="match status" value="1"/>
</dbReference>
<dbReference type="InterPro" id="IPR045324">
    <property type="entry name" value="Small_multidrug_res"/>
</dbReference>
<dbReference type="Proteomes" id="UP000294194">
    <property type="component" value="Unassembled WGS sequence"/>
</dbReference>
<dbReference type="Pfam" id="PF00893">
    <property type="entry name" value="Multi_Drug_Res"/>
    <property type="match status" value="1"/>
</dbReference>
<protein>
    <submittedName>
        <fullName evidence="9">Multidrug efflux SMR transporter</fullName>
    </submittedName>
</protein>
<dbReference type="GO" id="GO:0015199">
    <property type="term" value="F:amino-acid betaine transmembrane transporter activity"/>
    <property type="evidence" value="ECO:0007669"/>
    <property type="project" value="TreeGrafter"/>
</dbReference>
<name>A0A4Q9GNJ5_9MICO</name>
<evidence type="ECO:0000313" key="9">
    <source>
        <dbReference type="EMBL" id="TBN56271.1"/>
    </source>
</evidence>
<evidence type="ECO:0000256" key="6">
    <source>
        <dbReference type="ARBA" id="ARBA00023136"/>
    </source>
</evidence>
<keyword evidence="10" id="KW-1185">Reference proteome</keyword>
<dbReference type="GO" id="GO:0031460">
    <property type="term" value="P:glycine betaine transport"/>
    <property type="evidence" value="ECO:0007669"/>
    <property type="project" value="TreeGrafter"/>
</dbReference>
<dbReference type="GO" id="GO:0015220">
    <property type="term" value="F:choline transmembrane transporter activity"/>
    <property type="evidence" value="ECO:0007669"/>
    <property type="project" value="TreeGrafter"/>
</dbReference>
<feature type="transmembrane region" description="Helical" evidence="8">
    <location>
        <begin position="59"/>
        <end position="80"/>
    </location>
</feature>
<keyword evidence="6 8" id="KW-0472">Membrane</keyword>
<dbReference type="GO" id="GO:0005886">
    <property type="term" value="C:plasma membrane"/>
    <property type="evidence" value="ECO:0007669"/>
    <property type="project" value="UniProtKB-SubCell"/>
</dbReference>
<evidence type="ECO:0000256" key="1">
    <source>
        <dbReference type="ARBA" id="ARBA00004651"/>
    </source>
</evidence>